<proteinExistence type="predicted"/>
<reference evidence="2 3" key="1">
    <citation type="submission" date="2018-11" db="EMBL/GenBank/DDBJ databases">
        <title>Flavobacterium sp. nov., YIM 102701-2 draft genome.</title>
        <authorList>
            <person name="Li G."/>
            <person name="Jiang Y."/>
        </authorList>
    </citation>
    <scope>NUCLEOTIDE SEQUENCE [LARGE SCALE GENOMIC DNA]</scope>
    <source>
        <strain evidence="2 3">YIM 102701-2</strain>
    </source>
</reference>
<keyword evidence="3" id="KW-1185">Reference proteome</keyword>
<feature type="transmembrane region" description="Helical" evidence="1">
    <location>
        <begin position="47"/>
        <end position="65"/>
    </location>
</feature>
<dbReference type="RefSeq" id="WP_125017319.1">
    <property type="nucleotide sequence ID" value="NZ_RQVQ01000005.1"/>
</dbReference>
<name>A0A3P3WFG7_9FLAO</name>
<accession>A0A3P3WFG7</accession>
<organism evidence="2 3">
    <name type="scientific">Paenimyroides tangerinum</name>
    <dbReference type="NCBI Taxonomy" id="2488728"/>
    <lineage>
        <taxon>Bacteria</taxon>
        <taxon>Pseudomonadati</taxon>
        <taxon>Bacteroidota</taxon>
        <taxon>Flavobacteriia</taxon>
        <taxon>Flavobacteriales</taxon>
        <taxon>Flavobacteriaceae</taxon>
        <taxon>Paenimyroides</taxon>
    </lineage>
</organism>
<evidence type="ECO:0000256" key="1">
    <source>
        <dbReference type="SAM" id="Phobius"/>
    </source>
</evidence>
<evidence type="ECO:0000313" key="3">
    <source>
        <dbReference type="Proteomes" id="UP000275719"/>
    </source>
</evidence>
<evidence type="ECO:0000313" key="2">
    <source>
        <dbReference type="EMBL" id="RRJ92399.1"/>
    </source>
</evidence>
<gene>
    <name evidence="2" type="ORF">EG240_03080</name>
</gene>
<dbReference type="EMBL" id="RQVQ01000005">
    <property type="protein sequence ID" value="RRJ92399.1"/>
    <property type="molecule type" value="Genomic_DNA"/>
</dbReference>
<feature type="transmembrane region" description="Helical" evidence="1">
    <location>
        <begin position="21"/>
        <end position="41"/>
    </location>
</feature>
<dbReference type="OrthoDB" id="1029135at2"/>
<keyword evidence="1" id="KW-0472">Membrane</keyword>
<comment type="caution">
    <text evidence="2">The sequence shown here is derived from an EMBL/GenBank/DDBJ whole genome shotgun (WGS) entry which is preliminary data.</text>
</comment>
<keyword evidence="1" id="KW-0812">Transmembrane</keyword>
<dbReference type="Proteomes" id="UP000275719">
    <property type="component" value="Unassembled WGS sequence"/>
</dbReference>
<protein>
    <submittedName>
        <fullName evidence="2">Uncharacterized protein</fullName>
    </submittedName>
</protein>
<keyword evidence="1" id="KW-1133">Transmembrane helix</keyword>
<sequence length="173" mass="19279">MYGFYSDNKDKFEERTNKVKKAISFLILALCLFLMFMHGVIPFSSLVVRIVAGIGIVISGLAALYGGTEFYNKMSGGKIKSIAIKKFDSSAISENELALMFANSDYAGLVNASSADNQPIQLYVDEDETGKVFYIQLMKYYSKSDFSGMSEVKVISEPEYSQVYKNIKNIKST</sequence>
<dbReference type="AlphaFoldDB" id="A0A3P3WFG7"/>